<evidence type="ECO:0000256" key="1">
    <source>
        <dbReference type="SAM" id="Phobius"/>
    </source>
</evidence>
<evidence type="ECO:0000313" key="2">
    <source>
        <dbReference type="EMBL" id="CAH1114040.1"/>
    </source>
</evidence>
<proteinExistence type="predicted"/>
<organism evidence="2 3">
    <name type="scientific">Psylliodes chrysocephalus</name>
    <dbReference type="NCBI Taxonomy" id="3402493"/>
    <lineage>
        <taxon>Eukaryota</taxon>
        <taxon>Metazoa</taxon>
        <taxon>Ecdysozoa</taxon>
        <taxon>Arthropoda</taxon>
        <taxon>Hexapoda</taxon>
        <taxon>Insecta</taxon>
        <taxon>Pterygota</taxon>
        <taxon>Neoptera</taxon>
        <taxon>Endopterygota</taxon>
        <taxon>Coleoptera</taxon>
        <taxon>Polyphaga</taxon>
        <taxon>Cucujiformia</taxon>
        <taxon>Chrysomeloidea</taxon>
        <taxon>Chrysomelidae</taxon>
        <taxon>Galerucinae</taxon>
        <taxon>Alticini</taxon>
        <taxon>Psylliodes</taxon>
    </lineage>
</organism>
<dbReference type="Proteomes" id="UP001153636">
    <property type="component" value="Chromosome 8"/>
</dbReference>
<gene>
    <name evidence="2" type="ORF">PSYICH_LOCUS14350</name>
</gene>
<feature type="transmembrane region" description="Helical" evidence="1">
    <location>
        <begin position="50"/>
        <end position="68"/>
    </location>
</feature>
<feature type="transmembrane region" description="Helical" evidence="1">
    <location>
        <begin position="9"/>
        <end position="30"/>
    </location>
</feature>
<sequence>MIPKFRSKFIIFGIIITILIETLTCTIAVLPRKSLYEHIVVRRVDLYMTWTSSMVLIIAVGMLGNNVFVKTKFSPHTGLWIFVSLLAGLFLLIHVLTTKIFPDFWISLTLVLIDEALIFIFVICISECHSALENWKREREKIIRDAVRPSTSRRLTTHAVSLVLSEEDISHQNLDSVEPWLEIVGIPVSLYNWNAD</sequence>
<reference evidence="2" key="1">
    <citation type="submission" date="2022-01" db="EMBL/GenBank/DDBJ databases">
        <authorList>
            <person name="King R."/>
        </authorList>
    </citation>
    <scope>NUCLEOTIDE SEQUENCE</scope>
</reference>
<evidence type="ECO:0000313" key="3">
    <source>
        <dbReference type="Proteomes" id="UP001153636"/>
    </source>
</evidence>
<dbReference type="EMBL" id="OV651820">
    <property type="protein sequence ID" value="CAH1114040.1"/>
    <property type="molecule type" value="Genomic_DNA"/>
</dbReference>
<keyword evidence="1" id="KW-1133">Transmembrane helix</keyword>
<name>A0A9P0DBV4_9CUCU</name>
<keyword evidence="1" id="KW-0812">Transmembrane</keyword>
<feature type="transmembrane region" description="Helical" evidence="1">
    <location>
        <begin position="104"/>
        <end position="126"/>
    </location>
</feature>
<keyword evidence="3" id="KW-1185">Reference proteome</keyword>
<protein>
    <submittedName>
        <fullName evidence="2">Uncharacterized protein</fullName>
    </submittedName>
</protein>
<dbReference type="AlphaFoldDB" id="A0A9P0DBV4"/>
<accession>A0A9P0DBV4</accession>
<keyword evidence="1" id="KW-0472">Membrane</keyword>
<feature type="transmembrane region" description="Helical" evidence="1">
    <location>
        <begin position="80"/>
        <end position="98"/>
    </location>
</feature>